<evidence type="ECO:0000256" key="1">
    <source>
        <dbReference type="SAM" id="MobiDB-lite"/>
    </source>
</evidence>
<name>U4L429_PYROM</name>
<feature type="region of interest" description="Disordered" evidence="1">
    <location>
        <begin position="987"/>
        <end position="1009"/>
    </location>
</feature>
<feature type="region of interest" description="Disordered" evidence="1">
    <location>
        <begin position="297"/>
        <end position="328"/>
    </location>
</feature>
<sequence>MTFTDSLLHGWDYFTSCFTPFFTSCFKPRPDTVTGFRVYGSRSENRVKGVPNGGRNMGTNSPTCKETNGLNEDGFELEPWEGQNPRPTTAQRSQHSHHSEFSWDPSIRGTKTSLVAIPEEASGSVHTASPAESEEALSRRPSEAGTITQENYTLAQTPSFYSLPKLSRGSTLRQDMFACIDSEGSQSSRRQAPVPLSITIPESHPSGYMPEPLVGLSAPVSVNSSIDTIRYLSGPQHPIPSSTSRNASLDTIRGMVDIPLDDSTESPAAVRTSIEILSAIVKEREASGVQVQYGRKPKVSFAPTPTPASTPASTSTSTSHCPSPSAPAMTRQLVGTPPMGLMKQQSPPGTPRQLVGTPPAVLGKYTSPQQPPTTMTTIAISDLRAHRVQQKPAQSVYPMGQGRQRMAASSSDDNFSRETRRLSVNKGTQRSLKQRYQRFEAEVEDEVVGRGDDEMEMSSPVDEQTPLMNFDLRLPDLRESESESYYYNNDTVDERLPIPTASPFVVLSTMASKHMDTVSPEDNRAGSGTCSPTPLLSDSEYEPSASPFTRTSGSILRVTTPDLTASLILADLGMGTADHEDSRDPFFSDNDEPVVTTHESGVEPTSPADDLIHYKNWRRSIDEERRVLVSSPCPLEESAACVYDTAPNSPRDLQTYRRPSMDIEDVYEEEDMTEPSRSSSIRMLRVVNPDPEEPNSPVDKSIDEASEASDVSPAPAEIIPVRDDQEVVVIETLDEITTDEESNCDMDPLSASVTLEDQWFRSLVNSNLDFNKEDAVISYEDTLENTRSESLVVKDTESAEESSPSIKNVHSRSLDQPTPAAHNATPNISPSTPGPASATPIPTVEDAPTSDSPPSKINALSMMSPDSFDLWKRVIEHIYDSDDEVPADSGDSVQAPNMGEVAPDIIEKVEIATTVLVVIEVQSSAEVTAITEMPMVGPVSHVVGVTDDKVGVVSKDVTTINTVAVVGAFSPGGLDVPSDATRRWQRTTSGKQMLPTETPESFRLKNGAQISDDIKKRRDQLIQRANRSLSK</sequence>
<accession>U4L429</accession>
<dbReference type="Proteomes" id="UP000018144">
    <property type="component" value="Unassembled WGS sequence"/>
</dbReference>
<feature type="compositionally biased region" description="Polar residues" evidence="1">
    <location>
        <begin position="57"/>
        <end position="70"/>
    </location>
</feature>
<proteinExistence type="predicted"/>
<feature type="compositionally biased region" description="Low complexity" evidence="1">
    <location>
        <begin position="307"/>
        <end position="328"/>
    </location>
</feature>
<keyword evidence="3" id="KW-1185">Reference proteome</keyword>
<dbReference type="OrthoDB" id="10522355at2759"/>
<dbReference type="EMBL" id="HF935578">
    <property type="protein sequence ID" value="CCX10946.1"/>
    <property type="molecule type" value="Genomic_DNA"/>
</dbReference>
<feature type="region of interest" description="Disordered" evidence="1">
    <location>
        <begin position="784"/>
        <end position="856"/>
    </location>
</feature>
<feature type="region of interest" description="Disordered" evidence="1">
    <location>
        <begin position="392"/>
        <end position="430"/>
    </location>
</feature>
<feature type="compositionally biased region" description="Basic and acidic residues" evidence="1">
    <location>
        <begin position="784"/>
        <end position="797"/>
    </location>
</feature>
<evidence type="ECO:0000313" key="3">
    <source>
        <dbReference type="Proteomes" id="UP000018144"/>
    </source>
</evidence>
<feature type="compositionally biased region" description="Low complexity" evidence="1">
    <location>
        <begin position="828"/>
        <end position="843"/>
    </location>
</feature>
<feature type="region of interest" description="Disordered" evidence="1">
    <location>
        <begin position="686"/>
        <end position="713"/>
    </location>
</feature>
<reference evidence="2 3" key="1">
    <citation type="journal article" date="2013" name="PLoS Genet.">
        <title>The genome and development-dependent transcriptomes of Pyronema confluens: a window into fungal evolution.</title>
        <authorList>
            <person name="Traeger S."/>
            <person name="Altegoer F."/>
            <person name="Freitag M."/>
            <person name="Gabaldon T."/>
            <person name="Kempken F."/>
            <person name="Kumar A."/>
            <person name="Marcet-Houben M."/>
            <person name="Poggeler S."/>
            <person name="Stajich J.E."/>
            <person name="Nowrousian M."/>
        </authorList>
    </citation>
    <scope>NUCLEOTIDE SEQUENCE [LARGE SCALE GENOMIC DNA]</scope>
    <source>
        <strain evidence="3">CBS 100304</strain>
        <tissue evidence="2">Vegetative mycelium</tissue>
    </source>
</reference>
<feature type="compositionally biased region" description="Basic and acidic residues" evidence="1">
    <location>
        <begin position="515"/>
        <end position="524"/>
    </location>
</feature>
<evidence type="ECO:0000313" key="2">
    <source>
        <dbReference type="EMBL" id="CCX10946.1"/>
    </source>
</evidence>
<protein>
    <submittedName>
        <fullName evidence="2">Uncharacterized protein</fullName>
    </submittedName>
</protein>
<feature type="region of interest" description="Disordered" evidence="1">
    <location>
        <begin position="47"/>
        <end position="106"/>
    </location>
</feature>
<dbReference type="AlphaFoldDB" id="U4L429"/>
<feature type="region of interest" description="Disordered" evidence="1">
    <location>
        <begin position="120"/>
        <end position="144"/>
    </location>
</feature>
<feature type="region of interest" description="Disordered" evidence="1">
    <location>
        <begin position="515"/>
        <end position="552"/>
    </location>
</feature>
<gene>
    <name evidence="2" type="ORF">PCON_10540</name>
</gene>
<organism evidence="2 3">
    <name type="scientific">Pyronema omphalodes (strain CBS 100304)</name>
    <name type="common">Pyronema confluens</name>
    <dbReference type="NCBI Taxonomy" id="1076935"/>
    <lineage>
        <taxon>Eukaryota</taxon>
        <taxon>Fungi</taxon>
        <taxon>Dikarya</taxon>
        <taxon>Ascomycota</taxon>
        <taxon>Pezizomycotina</taxon>
        <taxon>Pezizomycetes</taxon>
        <taxon>Pezizales</taxon>
        <taxon>Pyronemataceae</taxon>
        <taxon>Pyronema</taxon>
    </lineage>
</organism>
<feature type="compositionally biased region" description="Polar residues" evidence="1">
    <location>
        <begin position="526"/>
        <end position="536"/>
    </location>
</feature>